<protein>
    <submittedName>
        <fullName evidence="1">Uncharacterized protein</fullName>
    </submittedName>
</protein>
<dbReference type="RefSeq" id="WP_369274547.1">
    <property type="nucleotide sequence ID" value="NZ_CP163432.1"/>
</dbReference>
<proteinExistence type="predicted"/>
<gene>
    <name evidence="1" type="ORF">AB5J55_35525</name>
</gene>
<evidence type="ECO:0000313" key="1">
    <source>
        <dbReference type="EMBL" id="XDQ14585.1"/>
    </source>
</evidence>
<reference evidence="1" key="1">
    <citation type="submission" date="2024-07" db="EMBL/GenBank/DDBJ databases">
        <authorList>
            <person name="Yu S.T."/>
        </authorList>
    </citation>
    <scope>NUCLEOTIDE SEQUENCE</scope>
    <source>
        <strain evidence="1">R11</strain>
    </source>
</reference>
<dbReference type="AlphaFoldDB" id="A0AB39N9Z2"/>
<name>A0AB39N9Z2_9ACTN</name>
<organism evidence="1">
    <name type="scientific">Streptomyces sp. R11</name>
    <dbReference type="NCBI Taxonomy" id="3238625"/>
    <lineage>
        <taxon>Bacteria</taxon>
        <taxon>Bacillati</taxon>
        <taxon>Actinomycetota</taxon>
        <taxon>Actinomycetes</taxon>
        <taxon>Kitasatosporales</taxon>
        <taxon>Streptomycetaceae</taxon>
        <taxon>Streptomyces</taxon>
    </lineage>
</organism>
<sequence>MDRQQILDLYQWALGICFRHPDKGEVPTAVVGVIHPREDGEREVRACADCVVVMEDIRREEAARSGSEYEPGHLGEVLK</sequence>
<accession>A0AB39N9Z2</accession>
<dbReference type="EMBL" id="CP163432">
    <property type="protein sequence ID" value="XDQ14585.1"/>
    <property type="molecule type" value="Genomic_DNA"/>
</dbReference>